<organism evidence="1 2">
    <name type="scientific">Zoogloea oleivorans</name>
    <dbReference type="NCBI Taxonomy" id="1552750"/>
    <lineage>
        <taxon>Bacteria</taxon>
        <taxon>Pseudomonadati</taxon>
        <taxon>Pseudomonadota</taxon>
        <taxon>Betaproteobacteria</taxon>
        <taxon>Rhodocyclales</taxon>
        <taxon>Zoogloeaceae</taxon>
        <taxon>Zoogloea</taxon>
    </lineage>
</organism>
<dbReference type="OrthoDB" id="9181667at2"/>
<dbReference type="Proteomes" id="UP000389128">
    <property type="component" value="Unassembled WGS sequence"/>
</dbReference>
<gene>
    <name evidence="1" type="ORF">ETQ85_05555</name>
</gene>
<reference evidence="1 2" key="1">
    <citation type="submission" date="2019-01" db="EMBL/GenBank/DDBJ databases">
        <title>Zoogloea oleivorans genome sequencing and assembly.</title>
        <authorList>
            <person name="Tancsics A."/>
            <person name="Farkas M."/>
            <person name="Kriszt B."/>
            <person name="Maroti G."/>
            <person name="Horvath B."/>
        </authorList>
    </citation>
    <scope>NUCLEOTIDE SEQUENCE [LARGE SCALE GENOMIC DNA]</scope>
    <source>
        <strain evidence="1 2">Buc</strain>
    </source>
</reference>
<accession>A0A6C2D4E6</accession>
<evidence type="ECO:0000313" key="2">
    <source>
        <dbReference type="Proteomes" id="UP000389128"/>
    </source>
</evidence>
<proteinExistence type="predicted"/>
<dbReference type="EMBL" id="SDKK01000004">
    <property type="protein sequence ID" value="TYC60866.1"/>
    <property type="molecule type" value="Genomic_DNA"/>
</dbReference>
<sequence length="103" mass="11360">MKLTQLPIGARFEYEGQIFTKTGPMTAAGETGGQRMIPRYAVLKPMDGYTPPPEAEATRTVDEKTVLEAFETYHAIALRLTEGLGKAELEQARRTFLAGLSQQ</sequence>
<evidence type="ECO:0000313" key="1">
    <source>
        <dbReference type="EMBL" id="TYC60866.1"/>
    </source>
</evidence>
<comment type="caution">
    <text evidence="1">The sequence shown here is derived from an EMBL/GenBank/DDBJ whole genome shotgun (WGS) entry which is preliminary data.</text>
</comment>
<dbReference type="RefSeq" id="WP_148578068.1">
    <property type="nucleotide sequence ID" value="NZ_SDKK01000004.1"/>
</dbReference>
<name>A0A6C2D4E6_9RHOO</name>
<protein>
    <submittedName>
        <fullName evidence="1">Uncharacterized protein</fullName>
    </submittedName>
</protein>
<keyword evidence="2" id="KW-1185">Reference proteome</keyword>
<dbReference type="AlphaFoldDB" id="A0A6C2D4E6"/>